<dbReference type="InterPro" id="IPR024047">
    <property type="entry name" value="MM3350-like_sf"/>
</dbReference>
<dbReference type="InterPro" id="IPR012912">
    <property type="entry name" value="Plasmid_pRiA4b_Orf3-like"/>
</dbReference>
<evidence type="ECO:0000313" key="2">
    <source>
        <dbReference type="EMBL" id="GAA10101.1"/>
    </source>
</evidence>
<dbReference type="Gene3D" id="3.10.290.30">
    <property type="entry name" value="MM3350-like"/>
    <property type="match status" value="1"/>
</dbReference>
<protein>
    <recommendedName>
        <fullName evidence="1">Plasmid pRiA4b Orf3-like domain-containing protein</fullName>
    </recommendedName>
</protein>
<evidence type="ECO:0000313" key="3">
    <source>
        <dbReference type="Proteomes" id="UP000004319"/>
    </source>
</evidence>
<proteinExistence type="predicted"/>
<gene>
    <name evidence="2" type="ORF">ATPR_3105</name>
</gene>
<feature type="domain" description="Plasmid pRiA4b Orf3-like" evidence="1">
    <location>
        <begin position="19"/>
        <end position="191"/>
    </location>
</feature>
<dbReference type="Pfam" id="PF07929">
    <property type="entry name" value="PRiA4_ORF3"/>
    <property type="match status" value="1"/>
</dbReference>
<organism evidence="2 3">
    <name type="scientific">Acetobacter tropicalis NBRC 101654</name>
    <dbReference type="NCBI Taxonomy" id="749388"/>
    <lineage>
        <taxon>Bacteria</taxon>
        <taxon>Pseudomonadati</taxon>
        <taxon>Pseudomonadota</taxon>
        <taxon>Alphaproteobacteria</taxon>
        <taxon>Acetobacterales</taxon>
        <taxon>Acetobacteraceae</taxon>
        <taxon>Acetobacter</taxon>
    </lineage>
</organism>
<dbReference type="EMBL" id="BABS01000165">
    <property type="protein sequence ID" value="GAA10101.1"/>
    <property type="molecule type" value="Genomic_DNA"/>
</dbReference>
<accession>F7VIA6</accession>
<comment type="caution">
    <text evidence="2">The sequence shown here is derived from an EMBL/GenBank/DDBJ whole genome shotgun (WGS) entry which is preliminary data.</text>
</comment>
<dbReference type="AlphaFoldDB" id="F7VIA6"/>
<sequence>MTLSGIADLLGAMFGPPNAMQIRVSIDDIEPAVWRRLVVPSEWNLEQLHLAIQAAFNWWNYHLHEFEIGGLRYGNAIEAAEGSAIGDPQVFDERQVRLRDFRNAGTAFTYVYDFGDDWHHTVEIEDLLFLESAPRHATCVDGARARPPEDVGGISGYEQFLEVLGSPKDPEHRETKAWCGGHFDPEWFDLATVDKDVRNALKPNVKRRLHQPKPKKNKL</sequence>
<dbReference type="SUPFAM" id="SSF159941">
    <property type="entry name" value="MM3350-like"/>
    <property type="match status" value="1"/>
</dbReference>
<name>F7VIA6_9PROT</name>
<dbReference type="PANTHER" id="PTHR41878">
    <property type="entry name" value="LEXA REPRESSOR-RELATED"/>
    <property type="match status" value="1"/>
</dbReference>
<reference evidence="2 3" key="1">
    <citation type="journal article" date="2011" name="Biochem. Biophys. Res. Commun.">
        <title>Increased number of Arginine-based salt bridges contributes to the thermotolerance of thermotolerant acetic acid bacteria, Acetobacter tropicalis SKU1100.</title>
        <authorList>
            <person name="Matsutani M."/>
            <person name="Hirakawa H."/>
            <person name="Nishikura M."/>
            <person name="Soemphol W."/>
            <person name="Ali I.A.I."/>
            <person name="Yakushi T."/>
            <person name="Matsushita K."/>
        </authorList>
    </citation>
    <scope>NUCLEOTIDE SEQUENCE [LARGE SCALE GENOMIC DNA]</scope>
    <source>
        <strain evidence="2 3">NBRC 101654</strain>
    </source>
</reference>
<evidence type="ECO:0000259" key="1">
    <source>
        <dbReference type="Pfam" id="PF07929"/>
    </source>
</evidence>
<dbReference type="PANTHER" id="PTHR41878:SF1">
    <property type="entry name" value="TNPR PROTEIN"/>
    <property type="match status" value="1"/>
</dbReference>
<dbReference type="Proteomes" id="UP000004319">
    <property type="component" value="Unassembled WGS sequence"/>
</dbReference>